<dbReference type="Proteomes" id="UP001595908">
    <property type="component" value="Unassembled WGS sequence"/>
</dbReference>
<proteinExistence type="predicted"/>
<name>A0ABV9VET0_STRAZ</name>
<sequence length="262" mass="27858">MDTQITVALIGAAGVGGTIAGAIVGARIQANGGHAQAQAARDAAETAAQAGRRQALHDLRWTTMTALLRAAGESMEATGRLYLAGADAHAERAEAERVLHGFRLAYAEAELAAAPGIREEIAAVGQVVRTAHYLARMRAPAERAWRMLDDLCREGDTAAVHAKGALARLRAAGAPLWNPSVGGGDPPPEYDEVIAALNAVPQLERGQVRLLLGVAAVPLEYERRRENVVNARRDWAEQNYRYQEARQGLIGAARRVLGTDGP</sequence>
<comment type="caution">
    <text evidence="1">The sequence shown here is derived from an EMBL/GenBank/DDBJ whole genome shotgun (WGS) entry which is preliminary data.</text>
</comment>
<protein>
    <recommendedName>
        <fullName evidence="3">Secreted protein</fullName>
    </recommendedName>
</protein>
<keyword evidence="2" id="KW-1185">Reference proteome</keyword>
<dbReference type="RefSeq" id="WP_033300693.1">
    <property type="nucleotide sequence ID" value="NZ_JBFAGR010000011.1"/>
</dbReference>
<evidence type="ECO:0008006" key="3">
    <source>
        <dbReference type="Google" id="ProtNLM"/>
    </source>
</evidence>
<organism evidence="1 2">
    <name type="scientific">Streptomyces atroolivaceus</name>
    <dbReference type="NCBI Taxonomy" id="66869"/>
    <lineage>
        <taxon>Bacteria</taxon>
        <taxon>Bacillati</taxon>
        <taxon>Actinomycetota</taxon>
        <taxon>Actinomycetes</taxon>
        <taxon>Kitasatosporales</taxon>
        <taxon>Streptomycetaceae</taxon>
        <taxon>Streptomyces</taxon>
    </lineage>
</organism>
<reference evidence="2" key="1">
    <citation type="journal article" date="2019" name="Int. J. Syst. Evol. Microbiol.">
        <title>The Global Catalogue of Microorganisms (GCM) 10K type strain sequencing project: providing services to taxonomists for standard genome sequencing and annotation.</title>
        <authorList>
            <consortium name="The Broad Institute Genomics Platform"/>
            <consortium name="The Broad Institute Genome Sequencing Center for Infectious Disease"/>
            <person name="Wu L."/>
            <person name="Ma J."/>
        </authorList>
    </citation>
    <scope>NUCLEOTIDE SEQUENCE [LARGE SCALE GENOMIC DNA]</scope>
    <source>
        <strain evidence="2">ICMP 257</strain>
    </source>
</reference>
<evidence type="ECO:0000313" key="2">
    <source>
        <dbReference type="Proteomes" id="UP001595908"/>
    </source>
</evidence>
<evidence type="ECO:0000313" key="1">
    <source>
        <dbReference type="EMBL" id="MFC4981682.1"/>
    </source>
</evidence>
<dbReference type="GeneID" id="31233946"/>
<dbReference type="EMBL" id="JBHSJE010000008">
    <property type="protein sequence ID" value="MFC4981682.1"/>
    <property type="molecule type" value="Genomic_DNA"/>
</dbReference>
<gene>
    <name evidence="1" type="ORF">ACFPL4_25535</name>
</gene>
<accession>A0ABV9VET0</accession>